<reference evidence="2 3" key="1">
    <citation type="submission" date="2018-11" db="EMBL/GenBank/DDBJ databases">
        <authorList>
            <person name="Zhou Z."/>
            <person name="Wang G."/>
        </authorList>
    </citation>
    <scope>NUCLEOTIDE SEQUENCE [LARGE SCALE GENOMIC DNA]</scope>
    <source>
        <strain evidence="2 3">KCTC42998</strain>
    </source>
</reference>
<organism evidence="2 3">
    <name type="scientific">Larkinella knui</name>
    <dbReference type="NCBI Taxonomy" id="2025310"/>
    <lineage>
        <taxon>Bacteria</taxon>
        <taxon>Pseudomonadati</taxon>
        <taxon>Bacteroidota</taxon>
        <taxon>Cytophagia</taxon>
        <taxon>Cytophagales</taxon>
        <taxon>Spirosomataceae</taxon>
        <taxon>Larkinella</taxon>
    </lineage>
</organism>
<dbReference type="Pfam" id="PF16148">
    <property type="entry name" value="DUF4856"/>
    <property type="match status" value="1"/>
</dbReference>
<proteinExistence type="predicted"/>
<dbReference type="InterPro" id="IPR032331">
    <property type="entry name" value="DUF4856"/>
</dbReference>
<keyword evidence="1" id="KW-0732">Signal</keyword>
<gene>
    <name evidence="2" type="ORF">EHT87_29210</name>
</gene>
<accession>A0A3P1CAI6</accession>
<feature type="chain" id="PRO_5018333740" evidence="1">
    <location>
        <begin position="25"/>
        <end position="393"/>
    </location>
</feature>
<keyword evidence="3" id="KW-1185">Reference proteome</keyword>
<dbReference type="PROSITE" id="PS51257">
    <property type="entry name" value="PROKAR_LIPOPROTEIN"/>
    <property type="match status" value="1"/>
</dbReference>
<feature type="signal peptide" evidence="1">
    <location>
        <begin position="1"/>
        <end position="24"/>
    </location>
</feature>
<evidence type="ECO:0000313" key="3">
    <source>
        <dbReference type="Proteomes" id="UP000274271"/>
    </source>
</evidence>
<dbReference type="RefSeq" id="WP_124910326.1">
    <property type="nucleotide sequence ID" value="NZ_RQJP01000007.1"/>
</dbReference>
<evidence type="ECO:0000256" key="1">
    <source>
        <dbReference type="SAM" id="SignalP"/>
    </source>
</evidence>
<dbReference type="AlphaFoldDB" id="A0A3P1CAI6"/>
<name>A0A3P1CAI6_9BACT</name>
<protein>
    <submittedName>
        <fullName evidence="2">DUF4856 domain-containing protein</fullName>
    </submittedName>
</protein>
<comment type="caution">
    <text evidence="2">The sequence shown here is derived from an EMBL/GenBank/DDBJ whole genome shotgun (WGS) entry which is preliminary data.</text>
</comment>
<sequence length="393" mass="41692">MFKTNLFFKVIPVVALAVSLTACNKDDDDNTLTLPPNSRTAVDYSKLTDTTTYANFFVDNSKVKTVDLTPSSTRLLMFRAINTYNGTAVGTGATLDSTVLKNMFANTGNAFTDAALNTSGVSLRSIFASSLPAADAEKERKTLEAAFPAIATASKSVTATASEGKAGKLVTGTSSYLVDAKGIEWGQIIQKSMIGGLQMDYINNVLLSDKNLALDNSKVVSGKSYTELEHNWDQIFGLLTANAAYGSKATATSSGESFLGSYIWEYNKDDFPKIYLALLKGRAAIVNNDPTTMKAQVAIIRPALEKAVANAALGYLAKWKTNATNDAARAHAMGEGLGFVYSLRYAKLAGADAAFSDALLAGLIGAPNGFWGLTNAKIDAASAAIRTKFNIPN</sequence>
<dbReference type="Proteomes" id="UP000274271">
    <property type="component" value="Unassembled WGS sequence"/>
</dbReference>
<dbReference type="EMBL" id="RQJP01000007">
    <property type="protein sequence ID" value="RRB10313.1"/>
    <property type="molecule type" value="Genomic_DNA"/>
</dbReference>
<dbReference type="OrthoDB" id="5498726at2"/>
<evidence type="ECO:0000313" key="2">
    <source>
        <dbReference type="EMBL" id="RRB10313.1"/>
    </source>
</evidence>